<reference evidence="1 2" key="1">
    <citation type="journal article" date="2016" name="Mol. Biol. Evol.">
        <title>Comparative Genomics of Early-Diverging Mushroom-Forming Fungi Provides Insights into the Origins of Lignocellulose Decay Capabilities.</title>
        <authorList>
            <person name="Nagy L.G."/>
            <person name="Riley R."/>
            <person name="Tritt A."/>
            <person name="Adam C."/>
            <person name="Daum C."/>
            <person name="Floudas D."/>
            <person name="Sun H."/>
            <person name="Yadav J.S."/>
            <person name="Pangilinan J."/>
            <person name="Larsson K.H."/>
            <person name="Matsuura K."/>
            <person name="Barry K."/>
            <person name="Labutti K."/>
            <person name="Kuo R."/>
            <person name="Ohm R.A."/>
            <person name="Bhattacharya S.S."/>
            <person name="Shirouzu T."/>
            <person name="Yoshinaga Y."/>
            <person name="Martin F.M."/>
            <person name="Grigoriev I.V."/>
            <person name="Hibbett D.S."/>
        </authorList>
    </citation>
    <scope>NUCLEOTIDE SEQUENCE [LARGE SCALE GENOMIC DNA]</scope>
    <source>
        <strain evidence="1 2">HHB12029</strain>
    </source>
</reference>
<proteinExistence type="predicted"/>
<keyword evidence="2" id="KW-1185">Reference proteome</keyword>
<dbReference type="Proteomes" id="UP000077266">
    <property type="component" value="Unassembled WGS sequence"/>
</dbReference>
<dbReference type="InParanoid" id="A0A166ARA0"/>
<protein>
    <submittedName>
        <fullName evidence="1">Uncharacterized protein</fullName>
    </submittedName>
</protein>
<evidence type="ECO:0000313" key="1">
    <source>
        <dbReference type="EMBL" id="KZV94409.1"/>
    </source>
</evidence>
<gene>
    <name evidence="1" type="ORF">EXIGLDRAFT_518668</name>
</gene>
<name>A0A166ARA0_EXIGL</name>
<dbReference type="EMBL" id="KV425973">
    <property type="protein sequence ID" value="KZV94409.1"/>
    <property type="molecule type" value="Genomic_DNA"/>
</dbReference>
<evidence type="ECO:0000313" key="2">
    <source>
        <dbReference type="Proteomes" id="UP000077266"/>
    </source>
</evidence>
<accession>A0A166ARA0</accession>
<dbReference type="AlphaFoldDB" id="A0A166ARA0"/>
<sequence length="151" mass="17089">MKRADISHQHGAACNCVQPCSVNISLPCRSFSALSSMSTTNRHRRNLHLQKKLMRCWFSIRLCCHLVRAMLRNSAVQRAGGYLLQLLTLSPSDANRSRVPSAHQCRSGMDRCTPRATFGERPEVLGNPKSQYARPHLLRYRVVHVDDSDSM</sequence>
<organism evidence="1 2">
    <name type="scientific">Exidia glandulosa HHB12029</name>
    <dbReference type="NCBI Taxonomy" id="1314781"/>
    <lineage>
        <taxon>Eukaryota</taxon>
        <taxon>Fungi</taxon>
        <taxon>Dikarya</taxon>
        <taxon>Basidiomycota</taxon>
        <taxon>Agaricomycotina</taxon>
        <taxon>Agaricomycetes</taxon>
        <taxon>Auriculariales</taxon>
        <taxon>Exidiaceae</taxon>
        <taxon>Exidia</taxon>
    </lineage>
</organism>